<evidence type="ECO:0000256" key="15">
    <source>
        <dbReference type="PIRNR" id="PIRNR004491"/>
    </source>
</evidence>
<dbReference type="SUPFAM" id="SSF82114">
    <property type="entry name" value="Riboflavin kinase-like"/>
    <property type="match status" value="1"/>
</dbReference>
<dbReference type="UniPathway" id="UPA00277">
    <property type="reaction ID" value="UER00407"/>
</dbReference>
<dbReference type="InterPro" id="IPR014729">
    <property type="entry name" value="Rossmann-like_a/b/a_fold"/>
</dbReference>
<dbReference type="GO" id="GO:0009231">
    <property type="term" value="P:riboflavin biosynthetic process"/>
    <property type="evidence" value="ECO:0007669"/>
    <property type="project" value="InterPro"/>
</dbReference>
<keyword evidence="4 15" id="KW-0285">Flavoprotein</keyword>
<evidence type="ECO:0000256" key="3">
    <source>
        <dbReference type="ARBA" id="ARBA00005201"/>
    </source>
</evidence>
<dbReference type="PANTHER" id="PTHR22749:SF6">
    <property type="entry name" value="RIBOFLAVIN KINASE"/>
    <property type="match status" value="1"/>
</dbReference>
<evidence type="ECO:0000256" key="6">
    <source>
        <dbReference type="ARBA" id="ARBA00022679"/>
    </source>
</evidence>
<dbReference type="GO" id="GO:0009398">
    <property type="term" value="P:FMN biosynthetic process"/>
    <property type="evidence" value="ECO:0007669"/>
    <property type="project" value="UniProtKB-UniRule"/>
</dbReference>
<dbReference type="RefSeq" id="WP_075728300.1">
    <property type="nucleotide sequence ID" value="NZ_LTDM01000064.1"/>
</dbReference>
<name>A0A1U7M3A9_TISCR</name>
<evidence type="ECO:0000256" key="11">
    <source>
        <dbReference type="ARBA" id="ARBA00022840"/>
    </source>
</evidence>
<evidence type="ECO:0000256" key="13">
    <source>
        <dbReference type="ARBA" id="ARBA00047880"/>
    </source>
</evidence>
<comment type="similarity">
    <text evidence="15">Belongs to the ribF family.</text>
</comment>
<evidence type="ECO:0000256" key="4">
    <source>
        <dbReference type="ARBA" id="ARBA00022630"/>
    </source>
</evidence>
<evidence type="ECO:0000256" key="7">
    <source>
        <dbReference type="ARBA" id="ARBA00022695"/>
    </source>
</evidence>
<keyword evidence="7 15" id="KW-0548">Nucleotidyltransferase</keyword>
<keyword evidence="12" id="KW-0511">Multifunctional enzyme</keyword>
<evidence type="ECO:0000256" key="1">
    <source>
        <dbReference type="ARBA" id="ARBA00002121"/>
    </source>
</evidence>
<dbReference type="Pfam" id="PF06574">
    <property type="entry name" value="FAD_syn"/>
    <property type="match status" value="1"/>
</dbReference>
<comment type="function">
    <text evidence="1">Catalyzes the phosphorylation of riboflavin to FMN followed by the adenylation of FMN to FAD.</text>
</comment>
<dbReference type="Proteomes" id="UP000186112">
    <property type="component" value="Unassembled WGS sequence"/>
</dbReference>
<evidence type="ECO:0000259" key="16">
    <source>
        <dbReference type="SMART" id="SM00904"/>
    </source>
</evidence>
<dbReference type="Gene3D" id="3.40.50.620">
    <property type="entry name" value="HUPs"/>
    <property type="match status" value="1"/>
</dbReference>
<dbReference type="FunFam" id="3.40.50.620:FF:000021">
    <property type="entry name" value="Riboflavin biosynthesis protein"/>
    <property type="match status" value="1"/>
</dbReference>
<keyword evidence="6 15" id="KW-0808">Transferase</keyword>
<comment type="pathway">
    <text evidence="2 15">Cofactor biosynthesis; FAD biosynthesis; FAD from FMN: step 1/1.</text>
</comment>
<dbReference type="EC" id="2.7.7.2" evidence="15"/>
<dbReference type="EC" id="2.7.1.26" evidence="15"/>
<dbReference type="FunFam" id="2.40.30.30:FF:000003">
    <property type="entry name" value="Riboflavin biosynthesis protein"/>
    <property type="match status" value="1"/>
</dbReference>
<dbReference type="PIRSF" id="PIRSF004491">
    <property type="entry name" value="FAD_Synth"/>
    <property type="match status" value="1"/>
</dbReference>
<dbReference type="SMART" id="SM00904">
    <property type="entry name" value="Flavokinase"/>
    <property type="match status" value="1"/>
</dbReference>
<keyword evidence="5 15" id="KW-0288">FMN</keyword>
<evidence type="ECO:0000256" key="9">
    <source>
        <dbReference type="ARBA" id="ARBA00022777"/>
    </source>
</evidence>
<keyword evidence="8 15" id="KW-0547">Nucleotide-binding</keyword>
<dbReference type="AlphaFoldDB" id="A0A1U7M3A9"/>
<dbReference type="UniPathway" id="UPA00276">
    <property type="reaction ID" value="UER00406"/>
</dbReference>
<organism evidence="17 18">
    <name type="scientific">Tissierella creatinophila DSM 6911</name>
    <dbReference type="NCBI Taxonomy" id="1123403"/>
    <lineage>
        <taxon>Bacteria</taxon>
        <taxon>Bacillati</taxon>
        <taxon>Bacillota</taxon>
        <taxon>Tissierellia</taxon>
        <taxon>Tissierellales</taxon>
        <taxon>Tissierellaceae</taxon>
        <taxon>Tissierella</taxon>
    </lineage>
</organism>
<dbReference type="CDD" id="cd02064">
    <property type="entry name" value="FAD_synthetase_N"/>
    <property type="match status" value="1"/>
</dbReference>
<dbReference type="GO" id="GO:0006747">
    <property type="term" value="P:FAD biosynthetic process"/>
    <property type="evidence" value="ECO:0007669"/>
    <property type="project" value="UniProtKB-UniRule"/>
</dbReference>
<dbReference type="InterPro" id="IPR015864">
    <property type="entry name" value="FAD_synthase"/>
</dbReference>
<keyword evidence="9 15" id="KW-0418">Kinase</keyword>
<evidence type="ECO:0000256" key="2">
    <source>
        <dbReference type="ARBA" id="ARBA00004726"/>
    </source>
</evidence>
<evidence type="ECO:0000313" key="17">
    <source>
        <dbReference type="EMBL" id="OLS01766.1"/>
    </source>
</evidence>
<reference evidence="17 18" key="1">
    <citation type="submission" date="2016-02" db="EMBL/GenBank/DDBJ databases">
        <title>Genome sequence of Tissierella creatinophila DSM 6911.</title>
        <authorList>
            <person name="Poehlein A."/>
            <person name="Daniel R."/>
        </authorList>
    </citation>
    <scope>NUCLEOTIDE SEQUENCE [LARGE SCALE GENOMIC DNA]</scope>
    <source>
        <strain evidence="17 18">DSM 6911</strain>
    </source>
</reference>
<feature type="domain" description="Riboflavin kinase" evidence="16">
    <location>
        <begin position="181"/>
        <end position="301"/>
    </location>
</feature>
<dbReference type="InterPro" id="IPR023468">
    <property type="entry name" value="Riboflavin_kinase"/>
</dbReference>
<dbReference type="GO" id="GO:0003919">
    <property type="term" value="F:FMN adenylyltransferase activity"/>
    <property type="evidence" value="ECO:0007669"/>
    <property type="project" value="UniProtKB-UniRule"/>
</dbReference>
<comment type="catalytic activity">
    <reaction evidence="14 15">
        <text>FMN + ATP + H(+) = FAD + diphosphate</text>
        <dbReference type="Rhea" id="RHEA:17237"/>
        <dbReference type="ChEBI" id="CHEBI:15378"/>
        <dbReference type="ChEBI" id="CHEBI:30616"/>
        <dbReference type="ChEBI" id="CHEBI:33019"/>
        <dbReference type="ChEBI" id="CHEBI:57692"/>
        <dbReference type="ChEBI" id="CHEBI:58210"/>
        <dbReference type="EC" id="2.7.7.2"/>
    </reaction>
</comment>
<accession>A0A1U7M3A9</accession>
<dbReference type="Pfam" id="PF01687">
    <property type="entry name" value="Flavokinase"/>
    <property type="match status" value="1"/>
</dbReference>
<evidence type="ECO:0000256" key="5">
    <source>
        <dbReference type="ARBA" id="ARBA00022643"/>
    </source>
</evidence>
<comment type="pathway">
    <text evidence="3 15">Cofactor biosynthesis; FMN biosynthesis; FMN from riboflavin (ATP route): step 1/1.</text>
</comment>
<dbReference type="InterPro" id="IPR002606">
    <property type="entry name" value="Riboflavin_kinase_bac"/>
</dbReference>
<keyword evidence="10 15" id="KW-0274">FAD</keyword>
<dbReference type="OrthoDB" id="9803667at2"/>
<dbReference type="InterPro" id="IPR023465">
    <property type="entry name" value="Riboflavin_kinase_dom_sf"/>
</dbReference>
<evidence type="ECO:0000256" key="12">
    <source>
        <dbReference type="ARBA" id="ARBA00023268"/>
    </source>
</evidence>
<proteinExistence type="inferred from homology"/>
<dbReference type="InterPro" id="IPR015865">
    <property type="entry name" value="Riboflavin_kinase_bac/euk"/>
</dbReference>
<dbReference type="EMBL" id="LTDM01000064">
    <property type="protein sequence ID" value="OLS01766.1"/>
    <property type="molecule type" value="Genomic_DNA"/>
</dbReference>
<comment type="caution">
    <text evidence="17">The sequence shown here is derived from an EMBL/GenBank/DDBJ whole genome shotgun (WGS) entry which is preliminary data.</text>
</comment>
<comment type="catalytic activity">
    <reaction evidence="13 15">
        <text>riboflavin + ATP = FMN + ADP + H(+)</text>
        <dbReference type="Rhea" id="RHEA:14357"/>
        <dbReference type="ChEBI" id="CHEBI:15378"/>
        <dbReference type="ChEBI" id="CHEBI:30616"/>
        <dbReference type="ChEBI" id="CHEBI:57986"/>
        <dbReference type="ChEBI" id="CHEBI:58210"/>
        <dbReference type="ChEBI" id="CHEBI:456216"/>
        <dbReference type="EC" id="2.7.1.26"/>
    </reaction>
</comment>
<protein>
    <recommendedName>
        <fullName evidence="15">Riboflavin biosynthesis protein</fullName>
    </recommendedName>
    <domain>
        <recommendedName>
            <fullName evidence="15">Riboflavin kinase</fullName>
            <ecNumber evidence="15">2.7.1.26</ecNumber>
        </recommendedName>
        <alternativeName>
            <fullName evidence="15">Flavokinase</fullName>
        </alternativeName>
    </domain>
    <domain>
        <recommendedName>
            <fullName evidence="15">FMN adenylyltransferase</fullName>
            <ecNumber evidence="15">2.7.7.2</ecNumber>
        </recommendedName>
        <alternativeName>
            <fullName evidence="15">FAD pyrophosphorylase</fullName>
        </alternativeName>
        <alternativeName>
            <fullName evidence="15">FAD synthase</fullName>
        </alternativeName>
    </domain>
</protein>
<evidence type="ECO:0000256" key="14">
    <source>
        <dbReference type="ARBA" id="ARBA00049494"/>
    </source>
</evidence>
<dbReference type="PANTHER" id="PTHR22749">
    <property type="entry name" value="RIBOFLAVIN KINASE/FMN ADENYLYLTRANSFERASE"/>
    <property type="match status" value="1"/>
</dbReference>
<dbReference type="NCBIfam" id="TIGR00083">
    <property type="entry name" value="ribF"/>
    <property type="match status" value="1"/>
</dbReference>
<dbReference type="NCBIfam" id="NF004160">
    <property type="entry name" value="PRK05627.1-3"/>
    <property type="match status" value="1"/>
</dbReference>
<evidence type="ECO:0000256" key="8">
    <source>
        <dbReference type="ARBA" id="ARBA00022741"/>
    </source>
</evidence>
<dbReference type="GO" id="GO:0005524">
    <property type="term" value="F:ATP binding"/>
    <property type="evidence" value="ECO:0007669"/>
    <property type="project" value="UniProtKB-UniRule"/>
</dbReference>
<dbReference type="Gene3D" id="2.40.30.30">
    <property type="entry name" value="Riboflavin kinase-like"/>
    <property type="match status" value="1"/>
</dbReference>
<dbReference type="GO" id="GO:0008531">
    <property type="term" value="F:riboflavin kinase activity"/>
    <property type="evidence" value="ECO:0007669"/>
    <property type="project" value="UniProtKB-UniRule"/>
</dbReference>
<evidence type="ECO:0000256" key="10">
    <source>
        <dbReference type="ARBA" id="ARBA00022827"/>
    </source>
</evidence>
<keyword evidence="18" id="KW-1185">Reference proteome</keyword>
<dbReference type="SUPFAM" id="SSF52374">
    <property type="entry name" value="Nucleotidylyl transferase"/>
    <property type="match status" value="1"/>
</dbReference>
<evidence type="ECO:0000313" key="18">
    <source>
        <dbReference type="Proteomes" id="UP000186112"/>
    </source>
</evidence>
<dbReference type="NCBIfam" id="NF004162">
    <property type="entry name" value="PRK05627.1-5"/>
    <property type="match status" value="1"/>
</dbReference>
<gene>
    <name evidence="17" type="primary">ribF</name>
    <name evidence="17" type="ORF">TICRE_23660</name>
</gene>
<keyword evidence="11 15" id="KW-0067">ATP-binding</keyword>
<sequence>MEIIKIENYIENRFMTSVALGNFDGIHLGHRKLILSMIKDSKELNIIPSVLLFNKHPKEVLFGKSPDFITSTEDKHEILEQMMVKIIYETEFNEEFRKLSPECFVKKILIDKLNVKSVFVGFDYRFGYKASGDINTLKELGDKYKFKVTIIDPVYDEKRVLSSTEIRMHIKEGNIRLANEMLGRNYKIKGQVVHGNKIGRTLGFPTANLELSSNYQIPKIGVYETKTIIDGKSYVSLTSIGTNPTVGGNSMKIETYILDFSSDIYNKKIQIEFIKYIRKEMMFCNLEELKIQMQKDVETIKY</sequence>